<protein>
    <submittedName>
        <fullName evidence="1">Uncharacterized protein</fullName>
    </submittedName>
</protein>
<reference evidence="2" key="1">
    <citation type="submission" date="2008-07" db="EMBL/GenBank/DDBJ databases">
        <title>Annotation of Ajellomyces capsulatus strain H88.</title>
        <authorList>
            <person name="Champion M."/>
            <person name="Cuomo C."/>
            <person name="Ma L.-J."/>
            <person name="Henn M.R."/>
            <person name="Sil A."/>
            <person name="Goldman B."/>
            <person name="Young S.K."/>
            <person name="Kodira C.D."/>
            <person name="Zeng Q."/>
            <person name="Koehrsen M."/>
            <person name="Alvarado L."/>
            <person name="Berlin A."/>
            <person name="Borenstein D."/>
            <person name="Chen Z."/>
            <person name="Engels R."/>
            <person name="Freedman E."/>
            <person name="Gellesch M."/>
            <person name="Goldberg J."/>
            <person name="Griggs A."/>
            <person name="Gujja S."/>
            <person name="Heiman D."/>
            <person name="Hepburn T."/>
            <person name="Howarth C."/>
            <person name="Jen D."/>
            <person name="Larson L."/>
            <person name="Lewis B."/>
            <person name="Mehta T."/>
            <person name="Park D."/>
            <person name="Pearson M."/>
            <person name="Roberts A."/>
            <person name="Saif S."/>
            <person name="Shea T."/>
            <person name="Shenoy N."/>
            <person name="Sisk P."/>
            <person name="Stolte C."/>
            <person name="Sykes S."/>
            <person name="Walk T."/>
            <person name="White J."/>
            <person name="Yandava C."/>
            <person name="Klein B."/>
            <person name="McEwen J.G."/>
            <person name="Puccia R."/>
            <person name="Goldman G.H."/>
            <person name="Felipe M.S."/>
            <person name="Nino-Vega G."/>
            <person name="San-Blas G."/>
            <person name="Taylor J."/>
            <person name="Mendoza L."/>
            <person name="Galagan J."/>
            <person name="Nusbaum C."/>
            <person name="Birren B."/>
        </authorList>
    </citation>
    <scope>NUCLEOTIDE SEQUENCE [LARGE SCALE GENOMIC DNA]</scope>
    <source>
        <strain evidence="2">H88</strain>
    </source>
</reference>
<proteinExistence type="predicted"/>
<accession>F0U9J0</accession>
<dbReference type="AlphaFoldDB" id="F0U9J0"/>
<dbReference type="HOGENOM" id="CLU_3105794_0_0_1"/>
<evidence type="ECO:0000313" key="2">
    <source>
        <dbReference type="Proteomes" id="UP000008142"/>
    </source>
</evidence>
<organism evidence="2">
    <name type="scientific">Ajellomyces capsulatus (strain H88)</name>
    <name type="common">Darling's disease fungus</name>
    <name type="synonym">Histoplasma capsulatum</name>
    <dbReference type="NCBI Taxonomy" id="544711"/>
    <lineage>
        <taxon>Eukaryota</taxon>
        <taxon>Fungi</taxon>
        <taxon>Dikarya</taxon>
        <taxon>Ascomycota</taxon>
        <taxon>Pezizomycotina</taxon>
        <taxon>Eurotiomycetes</taxon>
        <taxon>Eurotiomycetidae</taxon>
        <taxon>Onygenales</taxon>
        <taxon>Ajellomycetaceae</taxon>
        <taxon>Histoplasma</taxon>
    </lineage>
</organism>
<name>F0U9J0_AJEC8</name>
<gene>
    <name evidence="1" type="ORF">HCEG_00449</name>
</gene>
<dbReference type="Proteomes" id="UP000008142">
    <property type="component" value="Unassembled WGS sequence"/>
</dbReference>
<sequence>MLAAYGILAARHTMFTGLGLAKPAMISRLDHRSWLSIQRAKKHEPNIERGR</sequence>
<evidence type="ECO:0000313" key="1">
    <source>
        <dbReference type="EMBL" id="EGC41087.1"/>
    </source>
</evidence>
<dbReference type="EMBL" id="DS990636">
    <property type="protein sequence ID" value="EGC41087.1"/>
    <property type="molecule type" value="Genomic_DNA"/>
</dbReference>